<evidence type="ECO:0000259" key="5">
    <source>
        <dbReference type="Pfam" id="PF14257"/>
    </source>
</evidence>
<keyword evidence="7" id="KW-1185">Reference proteome</keyword>
<organism evidence="6 7">
    <name type="scientific">Leucobacter insecticola</name>
    <dbReference type="NCBI Taxonomy" id="2714934"/>
    <lineage>
        <taxon>Bacteria</taxon>
        <taxon>Bacillati</taxon>
        <taxon>Actinomycetota</taxon>
        <taxon>Actinomycetes</taxon>
        <taxon>Micrococcales</taxon>
        <taxon>Microbacteriaceae</taxon>
        <taxon>Leucobacter</taxon>
    </lineage>
</organism>
<keyword evidence="4" id="KW-0732">Signal</keyword>
<accession>A0A6G8FIU7</accession>
<dbReference type="InterPro" id="IPR006311">
    <property type="entry name" value="TAT_signal"/>
</dbReference>
<keyword evidence="1" id="KW-0175">Coiled coil</keyword>
<dbReference type="Proteomes" id="UP000501387">
    <property type="component" value="Chromosome"/>
</dbReference>
<keyword evidence="3" id="KW-1133">Transmembrane helix</keyword>
<evidence type="ECO:0000256" key="1">
    <source>
        <dbReference type="SAM" id="Coils"/>
    </source>
</evidence>
<dbReference type="Pfam" id="PF14257">
    <property type="entry name" value="DUF4349"/>
    <property type="match status" value="1"/>
</dbReference>
<gene>
    <name evidence="6" type="ORF">G7067_07290</name>
</gene>
<protein>
    <submittedName>
        <fullName evidence="6">DUF4349 domain-containing protein</fullName>
    </submittedName>
</protein>
<feature type="signal peptide" evidence="4">
    <location>
        <begin position="1"/>
        <end position="27"/>
    </location>
</feature>
<reference evidence="6 7" key="1">
    <citation type="submission" date="2020-03" db="EMBL/GenBank/DDBJ databases">
        <title>Leucobacter sp. nov., isolated from beetles.</title>
        <authorList>
            <person name="Hyun D.-W."/>
            <person name="Bae J.-W."/>
        </authorList>
    </citation>
    <scope>NUCLEOTIDE SEQUENCE [LARGE SCALE GENOMIC DNA]</scope>
    <source>
        <strain evidence="6 7">HDW9B</strain>
    </source>
</reference>
<evidence type="ECO:0000256" key="4">
    <source>
        <dbReference type="SAM" id="SignalP"/>
    </source>
</evidence>
<sequence length="298" mass="30856">MKRRRSLLSAIAALAAVLVVAPLSACAAGQSDLTTIGPQAIPDTQSGAPESLSEDSFRAADPDSTGPSIIYSGDISLTVSDPGDSAARVETIIKDLGGYVESQTVDGSIGGSPAHASMAVRVPADKFDAAFEQLAEIGDVVSQSRSSADVTTQRVDLQARVGALEESVSRLKQLMTGAASTSELIEAESALSQRQQELDGLRAQLEILEDQVDDASIWVNLSTQSVIPGGPASFWEGLLAGFASLGTAGAGALVLAGILIPWVILGGIIAGGIVLIVRVSKKRRQRRQGSAQEPQLIQ</sequence>
<feature type="transmembrane region" description="Helical" evidence="3">
    <location>
        <begin position="252"/>
        <end position="277"/>
    </location>
</feature>
<evidence type="ECO:0000313" key="6">
    <source>
        <dbReference type="EMBL" id="QIM16271.1"/>
    </source>
</evidence>
<evidence type="ECO:0000256" key="3">
    <source>
        <dbReference type="SAM" id="Phobius"/>
    </source>
</evidence>
<name>A0A6G8FIU7_9MICO</name>
<dbReference type="EMBL" id="CP049934">
    <property type="protein sequence ID" value="QIM16271.1"/>
    <property type="molecule type" value="Genomic_DNA"/>
</dbReference>
<dbReference type="PROSITE" id="PS51318">
    <property type="entry name" value="TAT"/>
    <property type="match status" value="1"/>
</dbReference>
<evidence type="ECO:0000256" key="2">
    <source>
        <dbReference type="SAM" id="MobiDB-lite"/>
    </source>
</evidence>
<feature type="compositionally biased region" description="Polar residues" evidence="2">
    <location>
        <begin position="37"/>
        <end position="48"/>
    </location>
</feature>
<evidence type="ECO:0000313" key="7">
    <source>
        <dbReference type="Proteomes" id="UP000501387"/>
    </source>
</evidence>
<dbReference type="RefSeq" id="WP_166323125.1">
    <property type="nucleotide sequence ID" value="NZ_CP049934.1"/>
</dbReference>
<dbReference type="InterPro" id="IPR025645">
    <property type="entry name" value="DUF4349"/>
</dbReference>
<proteinExistence type="predicted"/>
<keyword evidence="3" id="KW-0812">Transmembrane</keyword>
<feature type="chain" id="PRO_5026247552" evidence="4">
    <location>
        <begin position="28"/>
        <end position="298"/>
    </location>
</feature>
<dbReference type="AlphaFoldDB" id="A0A6G8FIU7"/>
<feature type="region of interest" description="Disordered" evidence="2">
    <location>
        <begin position="37"/>
        <end position="67"/>
    </location>
</feature>
<dbReference type="KEGG" id="lins:G7067_07290"/>
<feature type="domain" description="DUF4349" evidence="5">
    <location>
        <begin position="68"/>
        <end position="273"/>
    </location>
</feature>
<feature type="coiled-coil region" evidence="1">
    <location>
        <begin position="154"/>
        <end position="211"/>
    </location>
</feature>
<keyword evidence="3" id="KW-0472">Membrane</keyword>